<dbReference type="GO" id="GO:0005737">
    <property type="term" value="C:cytoplasm"/>
    <property type="evidence" value="ECO:0007669"/>
    <property type="project" value="UniProtKB-SubCell"/>
</dbReference>
<keyword evidence="8 10" id="KW-0030">Aminoacyl-tRNA synthetase</keyword>
<accession>A0A060HGF0</accession>
<keyword evidence="12" id="KW-1185">Reference proteome</keyword>
<dbReference type="PANTHER" id="PTHR37940:SF1">
    <property type="entry name" value="LYSINE--TRNA LIGASE"/>
    <property type="match status" value="1"/>
</dbReference>
<evidence type="ECO:0000313" key="11">
    <source>
        <dbReference type="EMBL" id="AIC15704.1"/>
    </source>
</evidence>
<keyword evidence="7 10" id="KW-0648">Protein biosynthesis</keyword>
<dbReference type="GO" id="GO:0006430">
    <property type="term" value="P:lysyl-tRNA aminoacylation"/>
    <property type="evidence" value="ECO:0007669"/>
    <property type="project" value="UniProtKB-UniRule"/>
</dbReference>
<evidence type="ECO:0000256" key="3">
    <source>
        <dbReference type="ARBA" id="ARBA00022490"/>
    </source>
</evidence>
<dbReference type="SUPFAM" id="SSF52374">
    <property type="entry name" value="Nucleotidylyl transferase"/>
    <property type="match status" value="1"/>
</dbReference>
<evidence type="ECO:0000313" key="12">
    <source>
        <dbReference type="Proteomes" id="UP000027093"/>
    </source>
</evidence>
<dbReference type="PANTHER" id="PTHR37940">
    <property type="entry name" value="LYSINE--TRNA LIGASE"/>
    <property type="match status" value="1"/>
</dbReference>
<dbReference type="AlphaFoldDB" id="A0A060HGF0"/>
<dbReference type="KEGG" id="nvn:NVIE_014630"/>
<dbReference type="SUPFAM" id="SSF48163">
    <property type="entry name" value="An anticodon-binding domain of class I aminoacyl-tRNA synthetases"/>
    <property type="match status" value="1"/>
</dbReference>
<dbReference type="RefSeq" id="WP_075054656.1">
    <property type="nucleotide sequence ID" value="NZ_CP007536.1"/>
</dbReference>
<keyword evidence="6 10" id="KW-0067">ATP-binding</keyword>
<dbReference type="GO" id="GO:0004824">
    <property type="term" value="F:lysine-tRNA ligase activity"/>
    <property type="evidence" value="ECO:0007669"/>
    <property type="project" value="UniProtKB-UniRule"/>
</dbReference>
<dbReference type="EMBL" id="CP007536">
    <property type="protein sequence ID" value="AIC15704.1"/>
    <property type="molecule type" value="Genomic_DNA"/>
</dbReference>
<evidence type="ECO:0000256" key="5">
    <source>
        <dbReference type="ARBA" id="ARBA00022741"/>
    </source>
</evidence>
<evidence type="ECO:0000256" key="9">
    <source>
        <dbReference type="ARBA" id="ARBA00048573"/>
    </source>
</evidence>
<gene>
    <name evidence="10 11" type="primary">lysS</name>
    <name evidence="11" type="ORF">NVIE_014630</name>
</gene>
<feature type="short sequence motif" description="'HIGH' region" evidence="10">
    <location>
        <begin position="50"/>
        <end position="58"/>
    </location>
</feature>
<evidence type="ECO:0000256" key="4">
    <source>
        <dbReference type="ARBA" id="ARBA00022598"/>
    </source>
</evidence>
<name>A0A060HGF0_9ARCH</name>
<dbReference type="OrthoDB" id="6838at2157"/>
<comment type="catalytic activity">
    <reaction evidence="9 10">
        <text>tRNA(Lys) + L-lysine + ATP = L-lysyl-tRNA(Lys) + AMP + diphosphate</text>
        <dbReference type="Rhea" id="RHEA:20792"/>
        <dbReference type="Rhea" id="RHEA-COMP:9696"/>
        <dbReference type="Rhea" id="RHEA-COMP:9697"/>
        <dbReference type="ChEBI" id="CHEBI:30616"/>
        <dbReference type="ChEBI" id="CHEBI:32551"/>
        <dbReference type="ChEBI" id="CHEBI:33019"/>
        <dbReference type="ChEBI" id="CHEBI:78442"/>
        <dbReference type="ChEBI" id="CHEBI:78529"/>
        <dbReference type="ChEBI" id="CHEBI:456215"/>
        <dbReference type="EC" id="6.1.1.6"/>
    </reaction>
</comment>
<feature type="binding site" evidence="10">
    <location>
        <position position="309"/>
    </location>
    <ligand>
        <name>ATP</name>
        <dbReference type="ChEBI" id="CHEBI:30616"/>
    </ligand>
</feature>
<sequence length="548" mass="61614">MNEEEDNHNQQQIVIGKGTWLDKVADTLIKREKKLGRKLDLIRVESGLGASGIPHIGSMGDAVRAYGIALALQNMGYRAELIAYSDDMDGLRKIPAGLPDWLKDHIARPVSEIPDPFGSCHASYGAHMSSLLLDGLDRAGIKYRFQSGREAYKSGKLVSQIDRILQSSEKLGKKIAEFVGQDKYVSVLPYFPVCSSCGRLYTAAAEKYLPDEKKVTYTCKGSRIGKNEVPGCGHRGEADITKGEGKLAWKVEFAARWQAFDVRFEAYGKDIMDSVRVNDWVCDEILGHPHPLHVKYEMFLDKSGKKISKSAGNVLTPQMWLRYGTPESILLLLFKRIAGTHHVGLEDVPALMDEYDSYEDLYFGKVKEDNPAKLTKIKGIYEYINKLDPPKQPAPHALYRFLVQQASIYPSDPDRLEKVFSRLVKYGMVKEKGDAIMRKIQLAANWADDNASQHEEKFEVQLTDSQKKAVTDLLGVLGEFAGVQETPENAKALQSRVFDIARANGMEPKELFTLLYRMFLNADRGPRIGNYFLDLGYERASSVLKRYL</sequence>
<evidence type="ECO:0000256" key="1">
    <source>
        <dbReference type="ARBA" id="ARBA00004496"/>
    </source>
</evidence>
<feature type="short sequence motif" description="'KMSKS' region" evidence="10">
    <location>
        <begin position="306"/>
        <end position="310"/>
    </location>
</feature>
<evidence type="ECO:0000256" key="8">
    <source>
        <dbReference type="ARBA" id="ARBA00023146"/>
    </source>
</evidence>
<dbReference type="HAMAP" id="MF_00177">
    <property type="entry name" value="Lys_tRNA_synth_class1"/>
    <property type="match status" value="1"/>
</dbReference>
<reference evidence="11 12" key="1">
    <citation type="journal article" date="2014" name="Int. J. Syst. Evol. Microbiol.">
        <title>Nitrososphaera viennensis gen. nov., sp. nov., an aerobic and mesophilic, ammonia-oxidizing archaeon from soil and a member of the archaeal phylum Thaumarchaeota.</title>
        <authorList>
            <person name="Stieglmeier M."/>
            <person name="Klingl A."/>
            <person name="Alves R.J."/>
            <person name="Rittmann S.K."/>
            <person name="Melcher M."/>
            <person name="Leisch N."/>
            <person name="Schleper C."/>
        </authorList>
    </citation>
    <scope>NUCLEOTIDE SEQUENCE [LARGE SCALE GENOMIC DNA]</scope>
    <source>
        <strain evidence="11">EN76</strain>
    </source>
</reference>
<evidence type="ECO:0000256" key="2">
    <source>
        <dbReference type="ARBA" id="ARBA00005594"/>
    </source>
</evidence>
<keyword evidence="3 10" id="KW-0963">Cytoplasm</keyword>
<dbReference type="Pfam" id="PF01921">
    <property type="entry name" value="tRNA-synt_1f"/>
    <property type="match status" value="1"/>
</dbReference>
<dbReference type="InterPro" id="IPR008925">
    <property type="entry name" value="aa_tRNA-synth_I_cd-bd_sf"/>
</dbReference>
<dbReference type="NCBIfam" id="TIGR00467">
    <property type="entry name" value="lysS_arch"/>
    <property type="match status" value="1"/>
</dbReference>
<dbReference type="Gene3D" id="1.10.10.350">
    <property type="match status" value="1"/>
</dbReference>
<protein>
    <recommendedName>
        <fullName evidence="10">Lysine--tRNA ligase</fullName>
        <ecNumber evidence="10">6.1.1.6</ecNumber>
    </recommendedName>
    <alternativeName>
        <fullName evidence="10">Lysyl-tRNA synthetase</fullName>
        <shortName evidence="10">LysRS</shortName>
    </alternativeName>
</protein>
<evidence type="ECO:0000256" key="6">
    <source>
        <dbReference type="ARBA" id="ARBA00022840"/>
    </source>
</evidence>
<keyword evidence="4 10" id="KW-0436">Ligase</keyword>
<dbReference type="Proteomes" id="UP000027093">
    <property type="component" value="Chromosome"/>
</dbReference>
<dbReference type="HOGENOM" id="CLU_025562_1_0_2"/>
<dbReference type="InterPro" id="IPR014729">
    <property type="entry name" value="Rossmann-like_a/b/a_fold"/>
</dbReference>
<dbReference type="GO" id="GO:0005524">
    <property type="term" value="F:ATP binding"/>
    <property type="evidence" value="ECO:0007669"/>
    <property type="project" value="UniProtKB-UniRule"/>
</dbReference>
<dbReference type="EC" id="6.1.1.6" evidence="10"/>
<organism evidence="11 12">
    <name type="scientific">Nitrososphaera viennensis EN76</name>
    <dbReference type="NCBI Taxonomy" id="926571"/>
    <lineage>
        <taxon>Archaea</taxon>
        <taxon>Nitrososphaerota</taxon>
        <taxon>Nitrososphaeria</taxon>
        <taxon>Nitrososphaerales</taxon>
        <taxon>Nitrososphaeraceae</taxon>
        <taxon>Nitrososphaera</taxon>
    </lineage>
</organism>
<evidence type="ECO:0000256" key="7">
    <source>
        <dbReference type="ARBA" id="ARBA00022917"/>
    </source>
</evidence>
<comment type="subcellular location">
    <subcellularLocation>
        <location evidence="1 10">Cytoplasm</location>
    </subcellularLocation>
</comment>
<dbReference type="GO" id="GO:0000049">
    <property type="term" value="F:tRNA binding"/>
    <property type="evidence" value="ECO:0007669"/>
    <property type="project" value="InterPro"/>
</dbReference>
<keyword evidence="5 10" id="KW-0547">Nucleotide-binding</keyword>
<comment type="similarity">
    <text evidence="2 10">Belongs to the class-I aminoacyl-tRNA synthetase family.</text>
</comment>
<dbReference type="Gene3D" id="3.40.50.620">
    <property type="entry name" value="HUPs"/>
    <property type="match status" value="2"/>
</dbReference>
<dbReference type="InterPro" id="IPR020751">
    <property type="entry name" value="aa-tRNA-synth_I_codon-bd_sub2"/>
</dbReference>
<dbReference type="Gene3D" id="1.10.10.770">
    <property type="match status" value="1"/>
</dbReference>
<proteinExistence type="inferred from homology"/>
<dbReference type="STRING" id="926571.NVIE_014630"/>
<dbReference type="InterPro" id="IPR002904">
    <property type="entry name" value="Lys-tRNA-ligase"/>
</dbReference>
<evidence type="ECO:0000256" key="10">
    <source>
        <dbReference type="HAMAP-Rule" id="MF_00177"/>
    </source>
</evidence>
<dbReference type="GeneID" id="74946727"/>